<dbReference type="AlphaFoldDB" id="A0A8K0SX28"/>
<name>A0A8K0SX28_9HYPO</name>
<evidence type="ECO:0000313" key="1">
    <source>
        <dbReference type="EMBL" id="KAH7323235.1"/>
    </source>
</evidence>
<organism evidence="1 2">
    <name type="scientific">Stachybotrys elegans</name>
    <dbReference type="NCBI Taxonomy" id="80388"/>
    <lineage>
        <taxon>Eukaryota</taxon>
        <taxon>Fungi</taxon>
        <taxon>Dikarya</taxon>
        <taxon>Ascomycota</taxon>
        <taxon>Pezizomycotina</taxon>
        <taxon>Sordariomycetes</taxon>
        <taxon>Hypocreomycetidae</taxon>
        <taxon>Hypocreales</taxon>
        <taxon>Stachybotryaceae</taxon>
        <taxon>Stachybotrys</taxon>
    </lineage>
</organism>
<dbReference type="Proteomes" id="UP000813444">
    <property type="component" value="Unassembled WGS sequence"/>
</dbReference>
<evidence type="ECO:0008006" key="3">
    <source>
        <dbReference type="Google" id="ProtNLM"/>
    </source>
</evidence>
<gene>
    <name evidence="1" type="ORF">B0I35DRAFT_194431</name>
</gene>
<reference evidence="1" key="1">
    <citation type="journal article" date="2021" name="Nat. Commun.">
        <title>Genetic determinants of endophytism in the Arabidopsis root mycobiome.</title>
        <authorList>
            <person name="Mesny F."/>
            <person name="Miyauchi S."/>
            <person name="Thiergart T."/>
            <person name="Pickel B."/>
            <person name="Atanasova L."/>
            <person name="Karlsson M."/>
            <person name="Huettel B."/>
            <person name="Barry K.W."/>
            <person name="Haridas S."/>
            <person name="Chen C."/>
            <person name="Bauer D."/>
            <person name="Andreopoulos W."/>
            <person name="Pangilinan J."/>
            <person name="LaButti K."/>
            <person name="Riley R."/>
            <person name="Lipzen A."/>
            <person name="Clum A."/>
            <person name="Drula E."/>
            <person name="Henrissat B."/>
            <person name="Kohler A."/>
            <person name="Grigoriev I.V."/>
            <person name="Martin F.M."/>
            <person name="Hacquard S."/>
        </authorList>
    </citation>
    <scope>NUCLEOTIDE SEQUENCE</scope>
    <source>
        <strain evidence="1">MPI-CAGE-CH-0235</strain>
    </source>
</reference>
<dbReference type="OrthoDB" id="4191831at2759"/>
<dbReference type="EMBL" id="JAGPNK010000004">
    <property type="protein sequence ID" value="KAH7323235.1"/>
    <property type="molecule type" value="Genomic_DNA"/>
</dbReference>
<proteinExistence type="predicted"/>
<comment type="caution">
    <text evidence="1">The sequence shown here is derived from an EMBL/GenBank/DDBJ whole genome shotgun (WGS) entry which is preliminary data.</text>
</comment>
<sequence>MGLLEIPGELQIAIAKHLPSPVNLARVHPRLRHTAESLLYSDISFIWEKEKPAEAVMLLLRALLERPDLGQRIRTLNLRCDRYCHRARKGQMHQLEPFLLTTSPPDISDERLVATMQALGFVDQDVTTTWASQIRQANSDAVVALIVALAPNLIQLSLSEKWAACYDYLSLVFSKALCPSQAEAYRLPKYSQLASVSLTPLFHIRYMISAPERDDILALFYLPGIEKLSLPIANRASMMWPDERPPEPVSLKVLEIHRLREQYLAPILSVCSNLQSLHYRWFHQMGVDKPLNKDKLVLDDIASTIARHCGSTLKALKLDAKTQCSWGDGDEPFLEISGSLAALKGLQVVDKMDVPWPFVYGNVDSPSLDGIRKVVPPGIRYLQLKHQLGRYEEYMWTSYEILELIKGELDAGLKETAQKLEGIEISLLISTSGDIGEPMKREIERLRSSHIDVKVDKGDRSVYINLLDTLQHRV</sequence>
<accession>A0A8K0SX28</accession>
<evidence type="ECO:0000313" key="2">
    <source>
        <dbReference type="Proteomes" id="UP000813444"/>
    </source>
</evidence>
<keyword evidence="2" id="KW-1185">Reference proteome</keyword>
<protein>
    <recommendedName>
        <fullName evidence="3">F-box domain-containing protein</fullName>
    </recommendedName>
</protein>